<dbReference type="Gene3D" id="3.10.580.10">
    <property type="entry name" value="CBS-domain"/>
    <property type="match status" value="1"/>
</dbReference>
<dbReference type="EMBL" id="FYEK01000044">
    <property type="protein sequence ID" value="SNB69901.1"/>
    <property type="molecule type" value="Genomic_DNA"/>
</dbReference>
<gene>
    <name evidence="4" type="ORF">SAMN02746019_00011080</name>
</gene>
<dbReference type="PANTHER" id="PTHR48108">
    <property type="entry name" value="CBS DOMAIN-CONTAINING PROTEIN CBSX2, CHLOROPLASTIC"/>
    <property type="match status" value="1"/>
</dbReference>
<dbReference type="PROSITE" id="PS51371">
    <property type="entry name" value="CBS"/>
    <property type="match status" value="2"/>
</dbReference>
<dbReference type="Proteomes" id="UP000197025">
    <property type="component" value="Unassembled WGS sequence"/>
</dbReference>
<dbReference type="PANTHER" id="PTHR48108:SF26">
    <property type="entry name" value="CBS DOMAIN-CONTAINING PROTEIN DDB_G0289609"/>
    <property type="match status" value="1"/>
</dbReference>
<dbReference type="InterPro" id="IPR046342">
    <property type="entry name" value="CBS_dom_sf"/>
</dbReference>
<dbReference type="FunCoup" id="A0A212RCS9">
    <property type="interactions" value="19"/>
</dbReference>
<keyword evidence="5" id="KW-1185">Reference proteome</keyword>
<protein>
    <submittedName>
        <fullName evidence="4">CBS domain-containing protein</fullName>
    </submittedName>
</protein>
<feature type="domain" description="CBS" evidence="3">
    <location>
        <begin position="82"/>
        <end position="141"/>
    </location>
</feature>
<dbReference type="InParanoid" id="A0A212RCS9"/>
<sequence length="171" mass="19179">MLVARDIMTPNPVTVQPDDPLGVAVERMRSRRCRRLPVVEGDRLVGIITDRDVRLALNSPLVLHERRSDRLLLEHVPVRACMTPDPITVSPDTPLIEVVRLMRDHKFGGVPVVEGDRLVGIITETDLMDLLIRLLEFGVDEIPWSRMRRPERASAFPIPSGAPSSNASRRA</sequence>
<evidence type="ECO:0000313" key="4">
    <source>
        <dbReference type="EMBL" id="SNB69901.1"/>
    </source>
</evidence>
<dbReference type="InterPro" id="IPR000644">
    <property type="entry name" value="CBS_dom"/>
</dbReference>
<dbReference type="Pfam" id="PF00571">
    <property type="entry name" value="CBS"/>
    <property type="match status" value="2"/>
</dbReference>
<dbReference type="SMART" id="SM00116">
    <property type="entry name" value="CBS"/>
    <property type="match status" value="2"/>
</dbReference>
<accession>A0A212RCS9</accession>
<proteinExistence type="predicted"/>
<evidence type="ECO:0000259" key="3">
    <source>
        <dbReference type="PROSITE" id="PS51371"/>
    </source>
</evidence>
<dbReference type="RefSeq" id="WP_088571779.1">
    <property type="nucleotide sequence ID" value="NZ_FYEK01000044.1"/>
</dbReference>
<dbReference type="OrthoDB" id="160124at2"/>
<dbReference type="InterPro" id="IPR051462">
    <property type="entry name" value="CBS_domain-containing"/>
</dbReference>
<keyword evidence="2" id="KW-0129">CBS domain</keyword>
<dbReference type="SUPFAM" id="SSF54631">
    <property type="entry name" value="CBS-domain pair"/>
    <property type="match status" value="1"/>
</dbReference>
<evidence type="ECO:0000313" key="5">
    <source>
        <dbReference type="Proteomes" id="UP000197025"/>
    </source>
</evidence>
<name>A0A212RCS9_9CHLR</name>
<dbReference type="CDD" id="cd04584">
    <property type="entry name" value="CBS_pair_AcuB_like"/>
    <property type="match status" value="1"/>
</dbReference>
<dbReference type="AlphaFoldDB" id="A0A212RCS9"/>
<feature type="domain" description="CBS" evidence="3">
    <location>
        <begin position="8"/>
        <end position="63"/>
    </location>
</feature>
<keyword evidence="1" id="KW-0677">Repeat</keyword>
<reference evidence="5" key="1">
    <citation type="submission" date="2017-06" db="EMBL/GenBank/DDBJ databases">
        <authorList>
            <person name="Varghese N."/>
            <person name="Submissions S."/>
        </authorList>
    </citation>
    <scope>NUCLEOTIDE SEQUENCE [LARGE SCALE GENOMIC DNA]</scope>
    <source>
        <strain evidence="5">JAD2</strain>
    </source>
</reference>
<organism evidence="4 5">
    <name type="scientific">Thermoflexus hugenholtzii JAD2</name>
    <dbReference type="NCBI Taxonomy" id="877466"/>
    <lineage>
        <taxon>Bacteria</taxon>
        <taxon>Bacillati</taxon>
        <taxon>Chloroflexota</taxon>
        <taxon>Thermoflexia</taxon>
        <taxon>Thermoflexales</taxon>
        <taxon>Thermoflexaceae</taxon>
        <taxon>Thermoflexus</taxon>
    </lineage>
</organism>
<evidence type="ECO:0000256" key="2">
    <source>
        <dbReference type="PROSITE-ProRule" id="PRU00703"/>
    </source>
</evidence>
<evidence type="ECO:0000256" key="1">
    <source>
        <dbReference type="ARBA" id="ARBA00022737"/>
    </source>
</evidence>